<evidence type="ECO:0000256" key="2">
    <source>
        <dbReference type="ARBA" id="ARBA00009399"/>
    </source>
</evidence>
<comment type="caution">
    <text evidence="8">The sequence shown here is derived from an EMBL/GenBank/DDBJ whole genome shotgun (WGS) entry which is preliminary data.</text>
</comment>
<comment type="similarity">
    <text evidence="2">Belongs to the GtrA family.</text>
</comment>
<keyword evidence="4 6" id="KW-1133">Transmembrane helix</keyword>
<evidence type="ECO:0000256" key="1">
    <source>
        <dbReference type="ARBA" id="ARBA00004141"/>
    </source>
</evidence>
<accession>A0A5J4KPK7</accession>
<sequence length="166" mass="18769">MIALIQRLFKIRIIRYGLVGGVGIPINVAALYIFQLLLSNFHLTFNFNLTGHPMTVNALYALASACAFEVSTIINFVLNQLFTYREQKIEGWHWMRRIAKAQLTSLSALSLSFAIGLILVYGLHVNEYIANPIGIILVFVYNFFISKRFVFKPTTALNPDVNVQAK</sequence>
<proteinExistence type="inferred from homology"/>
<dbReference type="PANTHER" id="PTHR38459:SF1">
    <property type="entry name" value="PROPHAGE BACTOPRENOL-LINKED GLUCOSE TRANSLOCASE HOMOLOG"/>
    <property type="match status" value="1"/>
</dbReference>
<feature type="transmembrane region" description="Helical" evidence="6">
    <location>
        <begin position="128"/>
        <end position="145"/>
    </location>
</feature>
<evidence type="ECO:0000256" key="5">
    <source>
        <dbReference type="ARBA" id="ARBA00023136"/>
    </source>
</evidence>
<name>A0A5J4KPK7_9CHLR</name>
<evidence type="ECO:0000256" key="3">
    <source>
        <dbReference type="ARBA" id="ARBA00022692"/>
    </source>
</evidence>
<dbReference type="Proteomes" id="UP000326912">
    <property type="component" value="Unassembled WGS sequence"/>
</dbReference>
<feature type="transmembrane region" description="Helical" evidence="6">
    <location>
        <begin position="103"/>
        <end position="122"/>
    </location>
</feature>
<evidence type="ECO:0000256" key="6">
    <source>
        <dbReference type="SAM" id="Phobius"/>
    </source>
</evidence>
<dbReference type="RefSeq" id="WP_162005642.1">
    <property type="nucleotide sequence ID" value="NZ_BKZW01000003.1"/>
</dbReference>
<dbReference type="PANTHER" id="PTHR38459">
    <property type="entry name" value="PROPHAGE BACTOPRENOL-LINKED GLUCOSE TRANSLOCASE HOMOLOG"/>
    <property type="match status" value="1"/>
</dbReference>
<dbReference type="EMBL" id="BKZW01000003">
    <property type="protein sequence ID" value="GER91324.1"/>
    <property type="molecule type" value="Genomic_DNA"/>
</dbReference>
<dbReference type="InterPro" id="IPR007267">
    <property type="entry name" value="GtrA_DPMS_TM"/>
</dbReference>
<comment type="subcellular location">
    <subcellularLocation>
        <location evidence="1">Membrane</location>
        <topology evidence="1">Multi-pass membrane protein</topology>
    </subcellularLocation>
</comment>
<dbReference type="GO" id="GO:0000271">
    <property type="term" value="P:polysaccharide biosynthetic process"/>
    <property type="evidence" value="ECO:0007669"/>
    <property type="project" value="InterPro"/>
</dbReference>
<feature type="transmembrane region" description="Helical" evidence="6">
    <location>
        <begin position="16"/>
        <end position="38"/>
    </location>
</feature>
<keyword evidence="3 6" id="KW-0812">Transmembrane</keyword>
<protein>
    <recommendedName>
        <fullName evidence="7">GtrA/DPMS transmembrane domain-containing protein</fullName>
    </recommendedName>
</protein>
<feature type="domain" description="GtrA/DPMS transmembrane" evidence="7">
    <location>
        <begin position="15"/>
        <end position="151"/>
    </location>
</feature>
<keyword evidence="5 6" id="KW-0472">Membrane</keyword>
<evidence type="ECO:0000313" key="8">
    <source>
        <dbReference type="EMBL" id="GER91324.1"/>
    </source>
</evidence>
<feature type="transmembrane region" description="Helical" evidence="6">
    <location>
        <begin position="58"/>
        <end position="82"/>
    </location>
</feature>
<keyword evidence="9" id="KW-1185">Reference proteome</keyword>
<dbReference type="GO" id="GO:0005886">
    <property type="term" value="C:plasma membrane"/>
    <property type="evidence" value="ECO:0007669"/>
    <property type="project" value="TreeGrafter"/>
</dbReference>
<reference evidence="8 9" key="1">
    <citation type="submission" date="2019-10" db="EMBL/GenBank/DDBJ databases">
        <title>Dictyobacter vulcani sp. nov., within the class Ktedonobacteria, isolated from soil of volcanic Mt. Zao.</title>
        <authorList>
            <person name="Zheng Y."/>
            <person name="Wang C.M."/>
            <person name="Sakai Y."/>
            <person name="Abe K."/>
            <person name="Yokota A."/>
            <person name="Yabe S."/>
        </authorList>
    </citation>
    <scope>NUCLEOTIDE SEQUENCE [LARGE SCALE GENOMIC DNA]</scope>
    <source>
        <strain evidence="8 9">W12</strain>
    </source>
</reference>
<dbReference type="AlphaFoldDB" id="A0A5J4KPK7"/>
<dbReference type="InterPro" id="IPR051401">
    <property type="entry name" value="GtrA_CellWall_Glycosyl"/>
</dbReference>
<dbReference type="Pfam" id="PF04138">
    <property type="entry name" value="GtrA_DPMS_TM"/>
    <property type="match status" value="1"/>
</dbReference>
<evidence type="ECO:0000256" key="4">
    <source>
        <dbReference type="ARBA" id="ARBA00022989"/>
    </source>
</evidence>
<evidence type="ECO:0000259" key="7">
    <source>
        <dbReference type="Pfam" id="PF04138"/>
    </source>
</evidence>
<gene>
    <name evidence="8" type="ORF">KDW_54860</name>
</gene>
<organism evidence="8 9">
    <name type="scientific">Dictyobacter vulcani</name>
    <dbReference type="NCBI Taxonomy" id="2607529"/>
    <lineage>
        <taxon>Bacteria</taxon>
        <taxon>Bacillati</taxon>
        <taxon>Chloroflexota</taxon>
        <taxon>Ktedonobacteria</taxon>
        <taxon>Ktedonobacterales</taxon>
        <taxon>Dictyobacteraceae</taxon>
        <taxon>Dictyobacter</taxon>
    </lineage>
</organism>
<evidence type="ECO:0000313" key="9">
    <source>
        <dbReference type="Proteomes" id="UP000326912"/>
    </source>
</evidence>